<sequence length="100" mass="11173">MKTLIVLGAVLLASLPVSASVEGEKQELALIQAHLDKLDYLITRAEREADYRALRQFEYSALKSDLRQIQAGIDDYLHPERAAPRPVTPLGGDYVQRPMP</sequence>
<dbReference type="InterPro" id="IPR019110">
    <property type="entry name" value="Uncharacterised_RAQPRD"/>
</dbReference>
<feature type="chain" id="PRO_5003561306" description="Conjugal transfer protein" evidence="2">
    <location>
        <begin position="20"/>
        <end position="100"/>
    </location>
</feature>
<name>H2ES38_ALIFS</name>
<organism evidence="3">
    <name type="scientific">Aliivibrio fischeri</name>
    <name type="common">Vibrio fischeri</name>
    <dbReference type="NCBI Taxonomy" id="668"/>
    <lineage>
        <taxon>Bacteria</taxon>
        <taxon>Pseudomonadati</taxon>
        <taxon>Pseudomonadota</taxon>
        <taxon>Gammaproteobacteria</taxon>
        <taxon>Vibrionales</taxon>
        <taxon>Vibrionaceae</taxon>
        <taxon>Aliivibrio</taxon>
    </lineage>
</organism>
<accession>H2ES38</accession>
<keyword evidence="2" id="KW-0732">Signal</keyword>
<dbReference type="RefSeq" id="WP_014343619.1">
    <property type="nucleotide sequence ID" value="NC_016851.1"/>
</dbReference>
<evidence type="ECO:0000256" key="1">
    <source>
        <dbReference type="SAM" id="MobiDB-lite"/>
    </source>
</evidence>
<proteinExistence type="predicted"/>
<dbReference type="Pfam" id="PF09686">
    <property type="entry name" value="Plasmid_RAQPRD"/>
    <property type="match status" value="1"/>
</dbReference>
<geneLocation type="plasmid" evidence="3">
    <name>pKB1A97-67</name>
</geneLocation>
<evidence type="ECO:0000313" key="3">
    <source>
        <dbReference type="EMBL" id="AEY78205.1"/>
    </source>
</evidence>
<dbReference type="EMBL" id="JQ031552">
    <property type="protein sequence ID" value="AEY78205.1"/>
    <property type="molecule type" value="Genomic_DNA"/>
</dbReference>
<reference evidence="3" key="1">
    <citation type="submission" date="2011-11" db="EMBL/GenBank/DDBJ databases">
        <authorList>
            <person name="Summers A.O."/>
            <person name="Wireman J."/>
            <person name="Williams L.E."/>
        </authorList>
    </citation>
    <scope>NUCLEOTIDE SEQUENCE</scope>
    <source>
        <strain evidence="3">KB1A-97</strain>
        <plasmid evidence="3">pKB1A97-67</plasmid>
    </source>
</reference>
<protein>
    <recommendedName>
        <fullName evidence="4">Conjugal transfer protein</fullName>
    </recommendedName>
</protein>
<evidence type="ECO:0000256" key="2">
    <source>
        <dbReference type="SAM" id="SignalP"/>
    </source>
</evidence>
<dbReference type="NCBIfam" id="TIGR01690">
    <property type="entry name" value="ICE_RAQPRD"/>
    <property type="match status" value="1"/>
</dbReference>
<evidence type="ECO:0008006" key="4">
    <source>
        <dbReference type="Google" id="ProtNLM"/>
    </source>
</evidence>
<keyword evidence="3" id="KW-0614">Plasmid</keyword>
<dbReference type="AlphaFoldDB" id="H2ES38"/>
<feature type="signal peptide" evidence="2">
    <location>
        <begin position="1"/>
        <end position="19"/>
    </location>
</feature>
<feature type="region of interest" description="Disordered" evidence="1">
    <location>
        <begin position="80"/>
        <end position="100"/>
    </location>
</feature>